<keyword evidence="3" id="KW-1185">Reference proteome</keyword>
<keyword evidence="1" id="KW-0812">Transmembrane</keyword>
<feature type="transmembrane region" description="Helical" evidence="1">
    <location>
        <begin position="243"/>
        <end position="263"/>
    </location>
</feature>
<name>A0ABM1NMI3_DROAR</name>
<dbReference type="GeneID" id="108609011"/>
<reference evidence="3" key="1">
    <citation type="journal article" date="1997" name="Nucleic Acids Res.">
        <title>tRNAscan-SE: a program for improved detection of transfer RNA genes in genomic sequence.</title>
        <authorList>
            <person name="Lowe T.M."/>
            <person name="Eddy S.R."/>
        </authorList>
    </citation>
    <scope>NUCLEOTIDE SEQUENCE [LARGE SCALE GENOMIC DNA]</scope>
</reference>
<evidence type="ECO:0000256" key="2">
    <source>
        <dbReference type="SAM" id="SignalP"/>
    </source>
</evidence>
<keyword evidence="1" id="KW-0472">Membrane</keyword>
<dbReference type="Proteomes" id="UP000694904">
    <property type="component" value="Chromosome 2"/>
</dbReference>
<dbReference type="RefSeq" id="XP_017856169.1">
    <property type="nucleotide sequence ID" value="XM_018000680.1"/>
</dbReference>
<proteinExistence type="predicted"/>
<gene>
    <name evidence="4" type="primary">LOC108609011</name>
</gene>
<keyword evidence="2" id="KW-0732">Signal</keyword>
<keyword evidence="4" id="KW-0396">Initiation factor</keyword>
<evidence type="ECO:0000313" key="4">
    <source>
        <dbReference type="RefSeq" id="XP_017856169.1"/>
    </source>
</evidence>
<evidence type="ECO:0000313" key="3">
    <source>
        <dbReference type="Proteomes" id="UP000694904"/>
    </source>
</evidence>
<organism evidence="3 4">
    <name type="scientific">Drosophila arizonae</name>
    <name type="common">Fruit fly</name>
    <dbReference type="NCBI Taxonomy" id="7263"/>
    <lineage>
        <taxon>Eukaryota</taxon>
        <taxon>Metazoa</taxon>
        <taxon>Ecdysozoa</taxon>
        <taxon>Arthropoda</taxon>
        <taxon>Hexapoda</taxon>
        <taxon>Insecta</taxon>
        <taxon>Pterygota</taxon>
        <taxon>Neoptera</taxon>
        <taxon>Endopterygota</taxon>
        <taxon>Diptera</taxon>
        <taxon>Brachycera</taxon>
        <taxon>Muscomorpha</taxon>
        <taxon>Ephydroidea</taxon>
        <taxon>Drosophilidae</taxon>
        <taxon>Drosophila</taxon>
    </lineage>
</organism>
<reference evidence="4" key="3">
    <citation type="submission" date="2025-08" db="UniProtKB">
        <authorList>
            <consortium name="RefSeq"/>
        </authorList>
    </citation>
    <scope>IDENTIFICATION</scope>
    <source>
        <tissue evidence="4">Whole organism</tissue>
    </source>
</reference>
<reference evidence="3" key="2">
    <citation type="journal article" date="2016" name="G3 (Bethesda)">
        <title>Genome Evolution in Three Species of Cactophilic Drosophila.</title>
        <authorList>
            <person name="Sanchez-Flores A."/>
            <person name="Penazola F."/>
            <person name="Carpinteyro-Ponce J."/>
            <person name="Nazario-Yepiz N."/>
            <person name="Abreu-Goodger C."/>
            <person name="Machado C.A."/>
            <person name="Markow T.A."/>
        </authorList>
    </citation>
    <scope>NUCLEOTIDE SEQUENCE [LARGE SCALE GENOMIC DNA]</scope>
</reference>
<keyword evidence="1" id="KW-1133">Transmembrane helix</keyword>
<evidence type="ECO:0000256" key="1">
    <source>
        <dbReference type="SAM" id="Phobius"/>
    </source>
</evidence>
<dbReference type="GO" id="GO:0003743">
    <property type="term" value="F:translation initiation factor activity"/>
    <property type="evidence" value="ECO:0007669"/>
    <property type="project" value="UniProtKB-KW"/>
</dbReference>
<protein>
    <submittedName>
        <fullName evidence="4">Translation initiation factor IF-2</fullName>
    </submittedName>
</protein>
<sequence>MLRAQLTKVLLLGVLLLGGSQAHPLRGRKRAFGMGLLGGALAGAAIGHAVAKAPGSSKAAAPAAAPVAQVVENGVPDANGCYKQTIREPVTGHPGHYIETVHLVCPQRPAAAAPQPAMPAPVHVLPVAQAPAASVYPVIPAPAPVATHVVAAAVPVANATHLNGTLTVTTLGHPNPVPVPVPAVPAPAAAPAPAPSAAAATSPHSSLTFAYATAPIAQPAQPVQQAPAQVFLLSKTVKKQKSAASSVNVSYGLLMLVVLYCLISR</sequence>
<feature type="signal peptide" evidence="2">
    <location>
        <begin position="1"/>
        <end position="22"/>
    </location>
</feature>
<accession>A0ABM1NMI3</accession>
<feature type="chain" id="PRO_5046685926" evidence="2">
    <location>
        <begin position="23"/>
        <end position="265"/>
    </location>
</feature>
<keyword evidence="4" id="KW-0648">Protein biosynthesis</keyword>